<dbReference type="InterPro" id="IPR053204">
    <property type="entry name" value="Oxopyrrolidines_Biosynth-assoc"/>
</dbReference>
<dbReference type="Pfam" id="PF12311">
    <property type="entry name" value="DUF3632"/>
    <property type="match status" value="1"/>
</dbReference>
<dbReference type="InterPro" id="IPR022085">
    <property type="entry name" value="OpdG"/>
</dbReference>
<dbReference type="Proteomes" id="UP000326877">
    <property type="component" value="Unassembled WGS sequence"/>
</dbReference>
<evidence type="ECO:0000313" key="1">
    <source>
        <dbReference type="EMBL" id="KAE8396435.1"/>
    </source>
</evidence>
<gene>
    <name evidence="1" type="ORF">BDV23DRAFT_143985</name>
</gene>
<dbReference type="AlphaFoldDB" id="A0A5N6G0X1"/>
<dbReference type="PANTHER" id="PTHR38797">
    <property type="entry name" value="NUCLEAR PORE COMPLEX PROTEIN NUP85-RELATED"/>
    <property type="match status" value="1"/>
</dbReference>
<proteinExistence type="predicted"/>
<dbReference type="OrthoDB" id="3350591at2759"/>
<accession>A0A5N6G0X1</accession>
<accession>A0A5N7CQQ7</accession>
<reference evidence="1" key="1">
    <citation type="submission" date="2019-04" db="EMBL/GenBank/DDBJ databases">
        <title>Friends and foes A comparative genomics studyof 23 Aspergillus species from section Flavi.</title>
        <authorList>
            <consortium name="DOE Joint Genome Institute"/>
            <person name="Kjaerbolling I."/>
            <person name="Vesth T."/>
            <person name="Frisvad J.C."/>
            <person name="Nybo J.L."/>
            <person name="Theobald S."/>
            <person name="Kildgaard S."/>
            <person name="Isbrandt T."/>
            <person name="Kuo A."/>
            <person name="Sato A."/>
            <person name="Lyhne E.K."/>
            <person name="Kogle M.E."/>
            <person name="Wiebenga A."/>
            <person name="Kun R.S."/>
            <person name="Lubbers R.J."/>
            <person name="Makela M.R."/>
            <person name="Barry K."/>
            <person name="Chovatia M."/>
            <person name="Clum A."/>
            <person name="Daum C."/>
            <person name="Haridas S."/>
            <person name="He G."/>
            <person name="LaButti K."/>
            <person name="Lipzen A."/>
            <person name="Mondo S."/>
            <person name="Riley R."/>
            <person name="Salamov A."/>
            <person name="Simmons B.A."/>
            <person name="Magnuson J.K."/>
            <person name="Henrissat B."/>
            <person name="Mortensen U.H."/>
            <person name="Larsen T.O."/>
            <person name="Devries R.P."/>
            <person name="Grigoriev I.V."/>
            <person name="Machida M."/>
            <person name="Baker S.E."/>
            <person name="Andersen M.R."/>
        </authorList>
    </citation>
    <scope>NUCLEOTIDE SEQUENCE [LARGE SCALE GENOMIC DNA]</scope>
    <source>
        <strain evidence="1">IBT 14317</strain>
    </source>
</reference>
<sequence>MDKWIAKYLEEWQTDFGAEPDAESSFKFVKDALMAFKNLLPSGSSPITRLEAVASLIATRVNKQDDPRDFLQYLQGVIFEAAAISPLDPSDLTEVIRIFLQKLSTPDAEWFRYDFAKNTRERWNGPDTPGAEKNKEQCIQEWVSLNMLIAHLTRLHTISLETYALRTFYRTFDTEANENQLDYNVPASGAWIDILGKEIFQWCMLPREAGCVVSEVFNQGKWEVWKQGFQKYSKVESHLSPRTKVAADVAWLKMDSLQAGHGQ</sequence>
<dbReference type="PANTHER" id="PTHR38797:SF4">
    <property type="entry name" value="NUCLEAR PORE COMPLEX PROTEIN NUP85"/>
    <property type="match status" value="1"/>
</dbReference>
<protein>
    <submittedName>
        <fullName evidence="1">Uncharacterized protein</fullName>
    </submittedName>
</protein>
<dbReference type="EMBL" id="ML735215">
    <property type="protein sequence ID" value="KAE8396435.1"/>
    <property type="molecule type" value="Genomic_DNA"/>
</dbReference>
<name>A0A5N6G0X1_PETAA</name>
<organism evidence="1">
    <name type="scientific">Petromyces alliaceus</name>
    <name type="common">Aspergillus alliaceus</name>
    <dbReference type="NCBI Taxonomy" id="209559"/>
    <lineage>
        <taxon>Eukaryota</taxon>
        <taxon>Fungi</taxon>
        <taxon>Dikarya</taxon>
        <taxon>Ascomycota</taxon>
        <taxon>Pezizomycotina</taxon>
        <taxon>Eurotiomycetes</taxon>
        <taxon>Eurotiomycetidae</taxon>
        <taxon>Eurotiales</taxon>
        <taxon>Aspergillaceae</taxon>
        <taxon>Aspergillus</taxon>
        <taxon>Aspergillus subgen. Circumdati</taxon>
    </lineage>
</organism>